<gene>
    <name evidence="1" type="ORF">Amon02_000743600</name>
</gene>
<reference evidence="1" key="1">
    <citation type="submission" date="2023-04" db="EMBL/GenBank/DDBJ databases">
        <title>Ambrosiozyma monospora NBRC 10751.</title>
        <authorList>
            <person name="Ichikawa N."/>
            <person name="Sato H."/>
            <person name="Tonouchi N."/>
        </authorList>
    </citation>
    <scope>NUCLEOTIDE SEQUENCE</scope>
    <source>
        <strain evidence="1">NBRC 10751</strain>
    </source>
</reference>
<sequence length="90" mass="10301">MIGKASSTSIYWKFHDFVEVSLRIRCINDTVPAAQRINCPQFVDYSECVIQGDGLTSTGYFVCFDHDMEKDNSLEKFDKNNYKVASAAYR</sequence>
<dbReference type="Proteomes" id="UP001165064">
    <property type="component" value="Unassembled WGS sequence"/>
</dbReference>
<keyword evidence="2" id="KW-1185">Reference proteome</keyword>
<name>A0ACB5TCA2_AMBMO</name>
<protein>
    <submittedName>
        <fullName evidence="1">Unnamed protein product</fullName>
    </submittedName>
</protein>
<comment type="caution">
    <text evidence="1">The sequence shown here is derived from an EMBL/GenBank/DDBJ whole genome shotgun (WGS) entry which is preliminary data.</text>
</comment>
<evidence type="ECO:0000313" key="1">
    <source>
        <dbReference type="EMBL" id="GME85179.1"/>
    </source>
</evidence>
<evidence type="ECO:0000313" key="2">
    <source>
        <dbReference type="Proteomes" id="UP001165064"/>
    </source>
</evidence>
<organism evidence="1 2">
    <name type="scientific">Ambrosiozyma monospora</name>
    <name type="common">Yeast</name>
    <name type="synonym">Endomycopsis monosporus</name>
    <dbReference type="NCBI Taxonomy" id="43982"/>
    <lineage>
        <taxon>Eukaryota</taxon>
        <taxon>Fungi</taxon>
        <taxon>Dikarya</taxon>
        <taxon>Ascomycota</taxon>
        <taxon>Saccharomycotina</taxon>
        <taxon>Pichiomycetes</taxon>
        <taxon>Pichiales</taxon>
        <taxon>Pichiaceae</taxon>
        <taxon>Ambrosiozyma</taxon>
    </lineage>
</organism>
<proteinExistence type="predicted"/>
<accession>A0ACB5TCA2</accession>
<dbReference type="EMBL" id="BSXS01006181">
    <property type="protein sequence ID" value="GME85179.1"/>
    <property type="molecule type" value="Genomic_DNA"/>
</dbReference>